<dbReference type="PANTHER" id="PTHR33751">
    <property type="entry name" value="CBB3-TYPE CYTOCHROME C OXIDASE SUBUNIT FIXP"/>
    <property type="match status" value="1"/>
</dbReference>
<dbReference type="Gene3D" id="1.10.760.10">
    <property type="entry name" value="Cytochrome c-like domain"/>
    <property type="match status" value="2"/>
</dbReference>
<dbReference type="Pfam" id="PF13442">
    <property type="entry name" value="Cytochrome_CBB3"/>
    <property type="match status" value="1"/>
</dbReference>
<dbReference type="Proteomes" id="UP001302719">
    <property type="component" value="Chromosome"/>
</dbReference>
<reference evidence="7 8" key="1">
    <citation type="submission" date="2023-01" db="EMBL/GenBank/DDBJ databases">
        <title>Cultivation and genomic characterization of new, ubiquitous marine nitrite-oxidizing bacteria from the Nitrospirales.</title>
        <authorList>
            <person name="Mueller A.J."/>
            <person name="Daebeler A."/>
            <person name="Herbold C.W."/>
            <person name="Kirkegaard R.H."/>
            <person name="Daims H."/>
        </authorList>
    </citation>
    <scope>NUCLEOTIDE SEQUENCE [LARGE SCALE GENOMIC DNA]</scope>
    <source>
        <strain evidence="7 8">VA</strain>
    </source>
</reference>
<feature type="region of interest" description="Disordered" evidence="5">
    <location>
        <begin position="110"/>
        <end position="136"/>
    </location>
</feature>
<keyword evidence="2 4" id="KW-0479">Metal-binding</keyword>
<dbReference type="InterPro" id="IPR050597">
    <property type="entry name" value="Cytochrome_c_Oxidase_Subunit"/>
</dbReference>
<dbReference type="GO" id="GO:0009055">
    <property type="term" value="F:electron transfer activity"/>
    <property type="evidence" value="ECO:0007669"/>
    <property type="project" value="InterPro"/>
</dbReference>
<feature type="domain" description="Cytochrome c" evidence="6">
    <location>
        <begin position="134"/>
        <end position="219"/>
    </location>
</feature>
<keyword evidence="1 4" id="KW-0349">Heme</keyword>
<organism evidence="7 8">
    <name type="scientific">Candidatus Nitrospira allomarina</name>
    <dbReference type="NCBI Taxonomy" id="3020900"/>
    <lineage>
        <taxon>Bacteria</taxon>
        <taxon>Pseudomonadati</taxon>
        <taxon>Nitrospirota</taxon>
        <taxon>Nitrospiria</taxon>
        <taxon>Nitrospirales</taxon>
        <taxon>Nitrospiraceae</taxon>
        <taxon>Nitrospira</taxon>
    </lineage>
</organism>
<dbReference type="InterPro" id="IPR009056">
    <property type="entry name" value="Cyt_c-like_dom"/>
</dbReference>
<evidence type="ECO:0000256" key="2">
    <source>
        <dbReference type="ARBA" id="ARBA00022723"/>
    </source>
</evidence>
<keyword evidence="3 4" id="KW-0408">Iron</keyword>
<evidence type="ECO:0000259" key="6">
    <source>
        <dbReference type="PROSITE" id="PS51007"/>
    </source>
</evidence>
<dbReference type="PANTHER" id="PTHR33751:SF1">
    <property type="entry name" value="CBB3-TYPE CYTOCHROME C OXIDASE SUBUNIT FIXP"/>
    <property type="match status" value="1"/>
</dbReference>
<keyword evidence="8" id="KW-1185">Reference proteome</keyword>
<dbReference type="KEGG" id="nall:PP769_05125"/>
<dbReference type="SUPFAM" id="SSF46626">
    <property type="entry name" value="Cytochrome c"/>
    <property type="match status" value="2"/>
</dbReference>
<proteinExistence type="predicted"/>
<dbReference type="InterPro" id="IPR036909">
    <property type="entry name" value="Cyt_c-like_dom_sf"/>
</dbReference>
<protein>
    <submittedName>
        <fullName evidence="7">C-type cytochrome</fullName>
    </submittedName>
</protein>
<evidence type="ECO:0000256" key="1">
    <source>
        <dbReference type="ARBA" id="ARBA00022617"/>
    </source>
</evidence>
<dbReference type="GO" id="GO:0046872">
    <property type="term" value="F:metal ion binding"/>
    <property type="evidence" value="ECO:0007669"/>
    <property type="project" value="UniProtKB-KW"/>
</dbReference>
<dbReference type="AlphaFoldDB" id="A0AA96GFB9"/>
<evidence type="ECO:0000313" key="7">
    <source>
        <dbReference type="EMBL" id="WNM60097.1"/>
    </source>
</evidence>
<accession>A0AA96GFB9</accession>
<name>A0AA96GFB9_9BACT</name>
<dbReference type="RefSeq" id="WP_312647031.1">
    <property type="nucleotide sequence ID" value="NZ_CP116967.1"/>
</dbReference>
<evidence type="ECO:0000313" key="8">
    <source>
        <dbReference type="Proteomes" id="UP001302719"/>
    </source>
</evidence>
<sequence>MRVCMFFLVFLWVTGLAWGLATPDHGREQESILNLPPDPISFQPGTGSAIASRYCLMCHSAEYVYTQPPHTPEHWMEIVNKMKASFGCPISNEDMAPLIDYLVTQNSLQPSPSVATAQHDDQKETPYQSPTHAGDSQKGKAIYARYCVTCHGPGGKGDGPIGQALIPPAANLTLLGKQSDTTILATLRNGRPGTAMPAWKNDLNALELNHLLSFLRTLTP</sequence>
<dbReference type="GO" id="GO:0020037">
    <property type="term" value="F:heme binding"/>
    <property type="evidence" value="ECO:0007669"/>
    <property type="project" value="InterPro"/>
</dbReference>
<evidence type="ECO:0000256" key="3">
    <source>
        <dbReference type="ARBA" id="ARBA00023004"/>
    </source>
</evidence>
<dbReference type="PROSITE" id="PS51007">
    <property type="entry name" value="CYTC"/>
    <property type="match status" value="1"/>
</dbReference>
<gene>
    <name evidence="7" type="ORF">PP769_05125</name>
</gene>
<evidence type="ECO:0000256" key="4">
    <source>
        <dbReference type="PROSITE-ProRule" id="PRU00433"/>
    </source>
</evidence>
<evidence type="ECO:0000256" key="5">
    <source>
        <dbReference type="SAM" id="MobiDB-lite"/>
    </source>
</evidence>
<dbReference type="EMBL" id="CP116967">
    <property type="protein sequence ID" value="WNM60097.1"/>
    <property type="molecule type" value="Genomic_DNA"/>
</dbReference>